<dbReference type="Proteomes" id="UP001523401">
    <property type="component" value="Unassembled WGS sequence"/>
</dbReference>
<protein>
    <recommendedName>
        <fullName evidence="4">Secreted protein</fullName>
    </recommendedName>
</protein>
<accession>A0ABT1CH38</accession>
<organism evidence="2 3">
    <name type="scientific">Asaia lannensis NBRC 102526</name>
    <dbReference type="NCBI Taxonomy" id="1307926"/>
    <lineage>
        <taxon>Bacteria</taxon>
        <taxon>Pseudomonadati</taxon>
        <taxon>Pseudomonadota</taxon>
        <taxon>Alphaproteobacteria</taxon>
        <taxon>Acetobacterales</taxon>
        <taxon>Acetobacteraceae</taxon>
        <taxon>Asaia</taxon>
    </lineage>
</organism>
<evidence type="ECO:0000313" key="3">
    <source>
        <dbReference type="Proteomes" id="UP001523401"/>
    </source>
</evidence>
<gene>
    <name evidence="2" type="ORF">NF685_09145</name>
</gene>
<evidence type="ECO:0000256" key="1">
    <source>
        <dbReference type="SAM" id="SignalP"/>
    </source>
</evidence>
<name>A0ABT1CH38_9PROT</name>
<evidence type="ECO:0000313" key="2">
    <source>
        <dbReference type="EMBL" id="MCO6160193.1"/>
    </source>
</evidence>
<keyword evidence="1" id="KW-0732">Signal</keyword>
<feature type="chain" id="PRO_5046663782" description="Secreted protein" evidence="1">
    <location>
        <begin position="21"/>
        <end position="176"/>
    </location>
</feature>
<feature type="signal peptide" evidence="1">
    <location>
        <begin position="1"/>
        <end position="20"/>
    </location>
</feature>
<proteinExistence type="predicted"/>
<keyword evidence="3" id="KW-1185">Reference proteome</keyword>
<comment type="caution">
    <text evidence="2">The sequence shown here is derived from an EMBL/GenBank/DDBJ whole genome shotgun (WGS) entry which is preliminary data.</text>
</comment>
<sequence length="176" mass="18817">MKLYTALSAAILLSASLSEARSQPLDRISGHYTAQNTGSTAGNAQMPAENSLDLVPVTPNDAYFRIALQTGEQHRCAISGIGVWDGSKLIYKTKPASLPRANPPCILIVQWDATGASLYDKTGVCKVAYCTGTSGFSGVHFPLSGRSSVDNAGTLRQSTDYAEALSIWRTSRFPMK</sequence>
<evidence type="ECO:0008006" key="4">
    <source>
        <dbReference type="Google" id="ProtNLM"/>
    </source>
</evidence>
<dbReference type="EMBL" id="JAMXQU010000005">
    <property type="protein sequence ID" value="MCO6160193.1"/>
    <property type="molecule type" value="Genomic_DNA"/>
</dbReference>
<reference evidence="2 3" key="1">
    <citation type="submission" date="2022-06" db="EMBL/GenBank/DDBJ databases">
        <title>Whole-genome of Asaia lannensis strain LMG 27011T.</title>
        <authorList>
            <person name="Sombolestani A."/>
        </authorList>
    </citation>
    <scope>NUCLEOTIDE SEQUENCE [LARGE SCALE GENOMIC DNA]</scope>
    <source>
        <strain evidence="2 3">NBRC 102526</strain>
    </source>
</reference>
<dbReference type="RefSeq" id="WP_252849405.1">
    <property type="nucleotide sequence ID" value="NZ_BAPW01000028.1"/>
</dbReference>